<dbReference type="EMBL" id="HACG01028075">
    <property type="protein sequence ID" value="CEK74940.1"/>
    <property type="molecule type" value="Transcribed_RNA"/>
</dbReference>
<proteinExistence type="predicted"/>
<evidence type="ECO:0000313" key="1">
    <source>
        <dbReference type="EMBL" id="CEK74940.1"/>
    </source>
</evidence>
<feature type="non-terminal residue" evidence="1">
    <location>
        <position position="67"/>
    </location>
</feature>
<name>A0A0B7A4R1_9EUPU</name>
<organism evidence="1">
    <name type="scientific">Arion vulgaris</name>
    <dbReference type="NCBI Taxonomy" id="1028688"/>
    <lineage>
        <taxon>Eukaryota</taxon>
        <taxon>Metazoa</taxon>
        <taxon>Spiralia</taxon>
        <taxon>Lophotrochozoa</taxon>
        <taxon>Mollusca</taxon>
        <taxon>Gastropoda</taxon>
        <taxon>Heterobranchia</taxon>
        <taxon>Euthyneura</taxon>
        <taxon>Panpulmonata</taxon>
        <taxon>Eupulmonata</taxon>
        <taxon>Stylommatophora</taxon>
        <taxon>Helicina</taxon>
        <taxon>Arionoidea</taxon>
        <taxon>Arionidae</taxon>
        <taxon>Arion</taxon>
    </lineage>
</organism>
<sequence>NEKADEKKEEIVEKKESIDEKKEKCILSISSADAEKVKRIEHAMLDDSSVEINHHNNIGSDGNTAKD</sequence>
<protein>
    <submittedName>
        <fullName evidence="1">Uncharacterized protein</fullName>
    </submittedName>
</protein>
<accession>A0A0B7A4R1</accession>
<feature type="non-terminal residue" evidence="1">
    <location>
        <position position="1"/>
    </location>
</feature>
<dbReference type="AlphaFoldDB" id="A0A0B7A4R1"/>
<reference evidence="1" key="1">
    <citation type="submission" date="2014-12" db="EMBL/GenBank/DDBJ databases">
        <title>Insight into the proteome of Arion vulgaris.</title>
        <authorList>
            <person name="Aradska J."/>
            <person name="Bulat T."/>
            <person name="Smidak R."/>
            <person name="Sarate P."/>
            <person name="Gangsoo J."/>
            <person name="Sialana F."/>
            <person name="Bilban M."/>
            <person name="Lubec G."/>
        </authorList>
    </citation>
    <scope>NUCLEOTIDE SEQUENCE</scope>
    <source>
        <tissue evidence="1">Skin</tissue>
    </source>
</reference>
<gene>
    <name evidence="1" type="primary">ORF93263</name>
</gene>